<sequence length="284" mass="31514">MRDQENDPMTRTYISMAKTGGQGKTLVAQMLVLQHEQKGAPVKLAAADSDTLNQRSKFGRLFAGVKELGIGEQLTNIKTSTDPNLAIKYWDEFGRTLLEGGYVVDVGANVAADLFAWAEARNAGALLRRRNSNPIDLIVTTKAEAQAIEDARALIQYSFDKNEWLPFGRRFVVLNEVAGGFGPYENDQSFRRLKSFQSQGVGLITIKRCESDIWKLLEKEFISVRDALKMTDADLEKRYGIDVWTGHSGLTDLRAWAQETLTAFEKAGLFPATERADAEAASAE</sequence>
<dbReference type="EMBL" id="CP022110">
    <property type="protein sequence ID" value="ASG21311.1"/>
    <property type="molecule type" value="Genomic_DNA"/>
</dbReference>
<reference evidence="1 2" key="1">
    <citation type="submission" date="2017-06" db="EMBL/GenBank/DDBJ databases">
        <title>Complete genome sequence of Nitrospirillum amazonense strain CBAmC, an endophytic nitrogen-fixing and plant growth-promoting bacterium, isolated from sugarcane.</title>
        <authorList>
            <person name="Schwab S."/>
            <person name="dos Santos Teixeira K.R."/>
            <person name="Simoes Araujo J.L."/>
            <person name="Soares Vidal M."/>
            <person name="Borges de Freitas H.R."/>
            <person name="Rivello Crivelaro A.L."/>
            <person name="Bueno de Camargo Nunes A."/>
            <person name="dos Santos C.M."/>
            <person name="Palmeira da Silva Rosa D."/>
            <person name="da Silva Padilha D."/>
            <person name="da Silva E."/>
            <person name="Araujo Terra L."/>
            <person name="Soares Mendes V."/>
            <person name="Farinelli L."/>
            <person name="Magalhaes Cruz L."/>
            <person name="Baldani J.I."/>
        </authorList>
    </citation>
    <scope>NUCLEOTIDE SEQUENCE [LARGE SCALE GENOMIC DNA]</scope>
    <source>
        <strain evidence="1 2">CBAmC</strain>
    </source>
</reference>
<evidence type="ECO:0008006" key="3">
    <source>
        <dbReference type="Google" id="ProtNLM"/>
    </source>
</evidence>
<dbReference type="KEGG" id="nao:Y958_11085"/>
<evidence type="ECO:0000313" key="2">
    <source>
        <dbReference type="Proteomes" id="UP000197153"/>
    </source>
</evidence>
<organism evidence="1 2">
    <name type="scientific">Nitrospirillum viridazoti CBAmc</name>
    <dbReference type="NCBI Taxonomy" id="1441467"/>
    <lineage>
        <taxon>Bacteria</taxon>
        <taxon>Pseudomonadati</taxon>
        <taxon>Pseudomonadota</taxon>
        <taxon>Alphaproteobacteria</taxon>
        <taxon>Rhodospirillales</taxon>
        <taxon>Azospirillaceae</taxon>
        <taxon>Nitrospirillum</taxon>
        <taxon>Nitrospirillum viridazoti</taxon>
    </lineage>
</organism>
<name>A0A248JS55_9PROT</name>
<proteinExistence type="predicted"/>
<gene>
    <name evidence="1" type="ORF">Y958_11085</name>
</gene>
<protein>
    <recommendedName>
        <fullName evidence="3">CobQ/CobB/MinD/ParA nucleotide binding domain-containing protein</fullName>
    </recommendedName>
</protein>
<accession>A0A248JS55</accession>
<keyword evidence="2" id="KW-1185">Reference proteome</keyword>
<evidence type="ECO:0000313" key="1">
    <source>
        <dbReference type="EMBL" id="ASG21311.1"/>
    </source>
</evidence>
<dbReference type="AlphaFoldDB" id="A0A248JS55"/>
<dbReference type="Proteomes" id="UP000197153">
    <property type="component" value="Chromosome 1"/>
</dbReference>